<comment type="caution">
    <text evidence="1">The sequence shown here is derived from an EMBL/GenBank/DDBJ whole genome shotgun (WGS) entry which is preliminary data.</text>
</comment>
<evidence type="ECO:0000313" key="2">
    <source>
        <dbReference type="Proteomes" id="UP000534783"/>
    </source>
</evidence>
<sequence>MFRALFLLLLLAASFGAGYFLGAAGTTEVKKNYMTLKEEMFSKTRGLETEVSMMRVRLNLTEAREFLSAARDDVKEKNFGEAETQAGKAKERIAKAISLASETQKKNLTPIQSELESIQASIKKLDPKVAGKIEALEKALEKAG</sequence>
<dbReference type="AlphaFoldDB" id="A0A7X6DQ96"/>
<dbReference type="RefSeq" id="WP_168060026.1">
    <property type="nucleotide sequence ID" value="NZ_VTOW01000002.1"/>
</dbReference>
<accession>A0A7X6DQ96</accession>
<dbReference type="EMBL" id="VTOW01000002">
    <property type="protein sequence ID" value="NKE71413.1"/>
    <property type="molecule type" value="Genomic_DNA"/>
</dbReference>
<dbReference type="Proteomes" id="UP000534783">
    <property type="component" value="Unassembled WGS sequence"/>
</dbReference>
<organism evidence="1 2">
    <name type="scientific">Candidatus Manganitrophus noduliformans</name>
    <dbReference type="NCBI Taxonomy" id="2606439"/>
    <lineage>
        <taxon>Bacteria</taxon>
        <taxon>Pseudomonadati</taxon>
        <taxon>Nitrospirota</taxon>
        <taxon>Nitrospiria</taxon>
        <taxon>Candidatus Troglogloeales</taxon>
        <taxon>Candidatus Manganitrophaceae</taxon>
        <taxon>Candidatus Manganitrophus</taxon>
    </lineage>
</organism>
<keyword evidence="2" id="KW-1185">Reference proteome</keyword>
<gene>
    <name evidence="1" type="ORF">MNODULE_11745</name>
</gene>
<proteinExistence type="predicted"/>
<evidence type="ECO:0000313" key="1">
    <source>
        <dbReference type="EMBL" id="NKE71413.1"/>
    </source>
</evidence>
<reference evidence="1 2" key="1">
    <citation type="journal article" date="2020" name="Nature">
        <title>Bacterial chemolithoautotrophy via manganese oxidation.</title>
        <authorList>
            <person name="Yu H."/>
            <person name="Leadbetter J.R."/>
        </authorList>
    </citation>
    <scope>NUCLEOTIDE SEQUENCE [LARGE SCALE GENOMIC DNA]</scope>
    <source>
        <strain evidence="1 2">Mn-1</strain>
    </source>
</reference>
<protein>
    <submittedName>
        <fullName evidence="1">Uncharacterized protein</fullName>
    </submittedName>
</protein>
<name>A0A7X6DQ96_9BACT</name>